<keyword evidence="2" id="KW-1185">Reference proteome</keyword>
<sequence length="497" mass="59201">MKKQIQEIKSISLRCEKCNRKYDLISECDYVSSQTINKICCRSCVKILQKQHKLNVEQTSDILSECQQIKAFLTQNKIIELSSNSIFFNTLDITDPQKELLKISTEFQNNININEAIFKMYCKNRVLYKQLFENHSLKQQIENASDNLKSIIKQYFYDEEGTPVFSMEISKRKQIVAYSNILSHYLLILKYYTITEFLVNQNKKIDEKYIMQEEYNPTIYISIYDLNNKENIYEDVLIQGQNLFHLPYSYINSFILEKNQIIYVVVNYDIYQIKLNSKQHLKQTNYKRLQVLGQKLISDGEKALQILDPTTYEIIQRKEIYEIDWRSNRSIIDYDKKINSFIKHDSPLGNYNKNFEIIQLDNLKCIKKIIIANQDRYDQDKFYKHDQFKYICTTKILVFVRESQLRTSQLILLNIQTNKILRKVPLSFNQGVNDCYLLKKQTVICLNYHNDELVLYQISTGRKLIQFEKFQIYQIIQDQQLAIAINEEDLRVLELAH</sequence>
<dbReference type="AlphaFoldDB" id="A0A8S1TPZ6"/>
<evidence type="ECO:0000313" key="1">
    <source>
        <dbReference type="EMBL" id="CAD8156191.1"/>
    </source>
</evidence>
<dbReference type="Proteomes" id="UP000683925">
    <property type="component" value="Unassembled WGS sequence"/>
</dbReference>
<proteinExistence type="predicted"/>
<evidence type="ECO:0000313" key="2">
    <source>
        <dbReference type="Proteomes" id="UP000683925"/>
    </source>
</evidence>
<organism evidence="1 2">
    <name type="scientific">Paramecium octaurelia</name>
    <dbReference type="NCBI Taxonomy" id="43137"/>
    <lineage>
        <taxon>Eukaryota</taxon>
        <taxon>Sar</taxon>
        <taxon>Alveolata</taxon>
        <taxon>Ciliophora</taxon>
        <taxon>Intramacronucleata</taxon>
        <taxon>Oligohymenophorea</taxon>
        <taxon>Peniculida</taxon>
        <taxon>Parameciidae</taxon>
        <taxon>Paramecium</taxon>
    </lineage>
</organism>
<comment type="caution">
    <text evidence="1">The sequence shown here is derived from an EMBL/GenBank/DDBJ whole genome shotgun (WGS) entry which is preliminary data.</text>
</comment>
<accession>A0A8S1TPZ6</accession>
<gene>
    <name evidence="1" type="ORF">POCTA_138.1.T0310339</name>
</gene>
<reference evidence="1" key="1">
    <citation type="submission" date="2021-01" db="EMBL/GenBank/DDBJ databases">
        <authorList>
            <consortium name="Genoscope - CEA"/>
            <person name="William W."/>
        </authorList>
    </citation>
    <scope>NUCLEOTIDE SEQUENCE</scope>
</reference>
<protein>
    <submittedName>
        <fullName evidence="1">Uncharacterized protein</fullName>
    </submittedName>
</protein>
<dbReference type="EMBL" id="CAJJDP010000031">
    <property type="protein sequence ID" value="CAD8156191.1"/>
    <property type="molecule type" value="Genomic_DNA"/>
</dbReference>
<name>A0A8S1TPZ6_PAROT</name>